<dbReference type="EMBL" id="CAJOBC010111642">
    <property type="protein sequence ID" value="CAF4530889.1"/>
    <property type="molecule type" value="Genomic_DNA"/>
</dbReference>
<protein>
    <recommendedName>
        <fullName evidence="1">PiggyBac transposable element-derived protein domain-containing protein</fullName>
    </recommendedName>
</protein>
<evidence type="ECO:0000313" key="4">
    <source>
        <dbReference type="EMBL" id="CAF3944074.1"/>
    </source>
</evidence>
<dbReference type="EMBL" id="CAJNOK010011620">
    <property type="protein sequence ID" value="CAF1144247.1"/>
    <property type="molecule type" value="Genomic_DNA"/>
</dbReference>
<dbReference type="EMBL" id="CAJOBA010028095">
    <property type="protein sequence ID" value="CAF3944074.1"/>
    <property type="molecule type" value="Genomic_DNA"/>
</dbReference>
<reference evidence="3" key="1">
    <citation type="submission" date="2021-02" db="EMBL/GenBank/DDBJ databases">
        <authorList>
            <person name="Nowell W R."/>
        </authorList>
    </citation>
    <scope>NUCLEOTIDE SEQUENCE</scope>
</reference>
<dbReference type="EMBL" id="CAJNOQ010043771">
    <property type="protein sequence ID" value="CAF1631507.1"/>
    <property type="molecule type" value="Genomic_DNA"/>
</dbReference>
<keyword evidence="6" id="KW-1185">Reference proteome</keyword>
<sequence length="92" mass="10029">MAGLGHAQTVVLSLLDGLDVCHRTVVADNFFTSISLAERMLEHDTYLIGTLRSNRAGSGSEQQNLRRGEAYGLGNKDGIKLIVHMKKTFALV</sequence>
<accession>A0A816D4D3</accession>
<evidence type="ECO:0000313" key="2">
    <source>
        <dbReference type="EMBL" id="CAF1144247.1"/>
    </source>
</evidence>
<dbReference type="Proteomes" id="UP000681722">
    <property type="component" value="Unassembled WGS sequence"/>
</dbReference>
<comment type="caution">
    <text evidence="3">The sequence shown here is derived from an EMBL/GenBank/DDBJ whole genome shotgun (WGS) entry which is preliminary data.</text>
</comment>
<feature type="domain" description="PiggyBac transposable element-derived protein" evidence="1">
    <location>
        <begin position="5"/>
        <end position="67"/>
    </location>
</feature>
<dbReference type="AlphaFoldDB" id="A0A816D4D3"/>
<evidence type="ECO:0000259" key="1">
    <source>
        <dbReference type="Pfam" id="PF13843"/>
    </source>
</evidence>
<dbReference type="Proteomes" id="UP000663829">
    <property type="component" value="Unassembled WGS sequence"/>
</dbReference>
<organism evidence="3 6">
    <name type="scientific">Didymodactylos carnosus</name>
    <dbReference type="NCBI Taxonomy" id="1234261"/>
    <lineage>
        <taxon>Eukaryota</taxon>
        <taxon>Metazoa</taxon>
        <taxon>Spiralia</taxon>
        <taxon>Gnathifera</taxon>
        <taxon>Rotifera</taxon>
        <taxon>Eurotatoria</taxon>
        <taxon>Bdelloidea</taxon>
        <taxon>Philodinida</taxon>
        <taxon>Philodinidae</taxon>
        <taxon>Didymodactylos</taxon>
    </lineage>
</organism>
<name>A0A816D4D3_9BILA</name>
<dbReference type="InterPro" id="IPR029526">
    <property type="entry name" value="PGBD"/>
</dbReference>
<evidence type="ECO:0000313" key="3">
    <source>
        <dbReference type="EMBL" id="CAF1631507.1"/>
    </source>
</evidence>
<gene>
    <name evidence="3" type="ORF">GPM918_LOCUS44375</name>
    <name evidence="2" type="ORF">OVA965_LOCUS21279</name>
    <name evidence="5" type="ORF">SRO942_LOCUS46190</name>
    <name evidence="4" type="ORF">TMI583_LOCUS21898</name>
</gene>
<proteinExistence type="predicted"/>
<dbReference type="OrthoDB" id="5876240at2759"/>
<evidence type="ECO:0000313" key="6">
    <source>
        <dbReference type="Proteomes" id="UP000663829"/>
    </source>
</evidence>
<dbReference type="Pfam" id="PF13843">
    <property type="entry name" value="DDE_Tnp_1_7"/>
    <property type="match status" value="1"/>
</dbReference>
<dbReference type="Proteomes" id="UP000682733">
    <property type="component" value="Unassembled WGS sequence"/>
</dbReference>
<evidence type="ECO:0000313" key="5">
    <source>
        <dbReference type="EMBL" id="CAF4530889.1"/>
    </source>
</evidence>
<dbReference type="Proteomes" id="UP000677228">
    <property type="component" value="Unassembled WGS sequence"/>
</dbReference>